<sequence length="668" mass="78682">MNSPPIKIKAETKNTCSQILTPKQVGPICWFMATFVAMFYSQRSRKILLEASKDWDKNKKLFILLKHILDDKYLKTESRESEDYKRFSDNTFIDILKLLHKENTKRFMYNPSVNKGGFTPSFYIGRLYNLLNIDYTIIEYDVENNFLVYSLLNEEYNDDIDYKFVQKYNRLKKYYDFLYFKFKIKPKSKIKKGIQKFTRFIEKPSILFTKDERKRFEVMDKPFRPSRWFKDSPRNFKDAHTVFNNTPSILIVFVSNFTYNSAIYGEGVYYKKDNNILNNKIDDPVIKNSIQSMKEQIFYNGVEYNLDSIILGDTEETDQYNSNHVIAGITCKKEQYVYNGWTRTSMDSAMTTTKITRTIPCELMKHKWNIKDDVDYCLNAKNCQLDLITKKDAKLCFNFSKGNRILIYVRKDNKRITSSSHSPKMSSDVSDVSDVSINKGSHSIIITEENIGQLKTIIQGASKVEKVILRDVKITRDILDMLYTLEVSAITHFIIIKTKEEYYETDNYIIYELLFMIENMTNIKLLDFSGFHIDNSKYSYIEGDDEEVSHITNFVELFTGILLKLKKLKYLNFINNTIEETAYNEIFRFRDRKSKPDTANAVMMITDTATADKKRRIKFNTRNCSTPKFIDTLKGYKNPVYFYNSHTLMSYKNPAVDKQLKKLTKEIQ</sequence>
<reference evidence="1" key="1">
    <citation type="journal article" date="2020" name="Nature">
        <title>Giant virus diversity and host interactions through global metagenomics.</title>
        <authorList>
            <person name="Schulz F."/>
            <person name="Roux S."/>
            <person name="Paez-Espino D."/>
            <person name="Jungbluth S."/>
            <person name="Walsh D.A."/>
            <person name="Denef V.J."/>
            <person name="McMahon K.D."/>
            <person name="Konstantinidis K.T."/>
            <person name="Eloe-Fadrosh E.A."/>
            <person name="Kyrpides N.C."/>
            <person name="Woyke T."/>
        </authorList>
    </citation>
    <scope>NUCLEOTIDE SEQUENCE</scope>
    <source>
        <strain evidence="1">GVMAG-M-3300027804-47</strain>
    </source>
</reference>
<accession>A0A6C0LFF5</accession>
<proteinExistence type="predicted"/>
<protein>
    <submittedName>
        <fullName evidence="1">Uncharacterized protein</fullName>
    </submittedName>
</protein>
<dbReference type="EMBL" id="MN740482">
    <property type="protein sequence ID" value="QHU29197.1"/>
    <property type="molecule type" value="Genomic_DNA"/>
</dbReference>
<organism evidence="1">
    <name type="scientific">viral metagenome</name>
    <dbReference type="NCBI Taxonomy" id="1070528"/>
    <lineage>
        <taxon>unclassified sequences</taxon>
        <taxon>metagenomes</taxon>
        <taxon>organismal metagenomes</taxon>
    </lineage>
</organism>
<name>A0A6C0LFF5_9ZZZZ</name>
<dbReference type="SUPFAM" id="SSF52047">
    <property type="entry name" value="RNI-like"/>
    <property type="match status" value="1"/>
</dbReference>
<evidence type="ECO:0000313" key="1">
    <source>
        <dbReference type="EMBL" id="QHU29197.1"/>
    </source>
</evidence>
<dbReference type="AlphaFoldDB" id="A0A6C0LFF5"/>